<sequence length="101" mass="10276">MRLGARVDVVVPIQVALCHKALAALGADVGPLARVGPLVGPQGAPQGEALPAGGAHVWPPMHSLAMLVQEVPRGEDAGAVQAREGLHSGQDGRCLLLVQVV</sequence>
<accession>A0A6B0UFB2</accession>
<protein>
    <submittedName>
        <fullName evidence="1">Uncharacterized protein</fullName>
    </submittedName>
</protein>
<name>A0A6B0UFB2_IXORI</name>
<proteinExistence type="predicted"/>
<dbReference type="AlphaFoldDB" id="A0A6B0UFB2"/>
<reference evidence="1" key="1">
    <citation type="submission" date="2019-12" db="EMBL/GenBank/DDBJ databases">
        <title>An insight into the sialome of adult female Ixodes ricinus ticks feeding for 6 days.</title>
        <authorList>
            <person name="Perner J."/>
            <person name="Ribeiro J.M.C."/>
        </authorList>
    </citation>
    <scope>NUCLEOTIDE SEQUENCE</scope>
    <source>
        <strain evidence="1">Semi-engorged</strain>
        <tissue evidence="1">Salivary glands</tissue>
    </source>
</reference>
<organism evidence="1">
    <name type="scientific">Ixodes ricinus</name>
    <name type="common">Common tick</name>
    <name type="synonym">Acarus ricinus</name>
    <dbReference type="NCBI Taxonomy" id="34613"/>
    <lineage>
        <taxon>Eukaryota</taxon>
        <taxon>Metazoa</taxon>
        <taxon>Ecdysozoa</taxon>
        <taxon>Arthropoda</taxon>
        <taxon>Chelicerata</taxon>
        <taxon>Arachnida</taxon>
        <taxon>Acari</taxon>
        <taxon>Parasitiformes</taxon>
        <taxon>Ixodida</taxon>
        <taxon>Ixodoidea</taxon>
        <taxon>Ixodidae</taxon>
        <taxon>Ixodinae</taxon>
        <taxon>Ixodes</taxon>
    </lineage>
</organism>
<dbReference type="EMBL" id="GIFC01006247">
    <property type="protein sequence ID" value="MXU88330.1"/>
    <property type="molecule type" value="Transcribed_RNA"/>
</dbReference>
<evidence type="ECO:0000313" key="1">
    <source>
        <dbReference type="EMBL" id="MXU88330.1"/>
    </source>
</evidence>